<evidence type="ECO:0000259" key="1">
    <source>
        <dbReference type="Pfam" id="PF00155"/>
    </source>
</evidence>
<proteinExistence type="predicted"/>
<dbReference type="SUPFAM" id="SSF53383">
    <property type="entry name" value="PLP-dependent transferases"/>
    <property type="match status" value="1"/>
</dbReference>
<dbReference type="HOGENOM" id="CLU_017584_4_4_1"/>
<accession>W9YIZ1</accession>
<dbReference type="PANTHER" id="PTHR43510:SF1">
    <property type="entry name" value="AMINOTRANSFERASE FUNCTION, HYPOTHETICAL (EUROFUNG)"/>
    <property type="match status" value="1"/>
</dbReference>
<dbReference type="eggNOG" id="KOG0259">
    <property type="taxonomic scope" value="Eukaryota"/>
</dbReference>
<comment type="caution">
    <text evidence="2">The sequence shown here is derived from an EMBL/GenBank/DDBJ whole genome shotgun (WGS) entry which is preliminary data.</text>
</comment>
<dbReference type="GeneID" id="19166852"/>
<keyword evidence="3" id="KW-1185">Reference proteome</keyword>
<dbReference type="Gene3D" id="3.90.1150.10">
    <property type="entry name" value="Aspartate Aminotransferase, domain 1"/>
    <property type="match status" value="1"/>
</dbReference>
<dbReference type="Gene3D" id="3.40.640.10">
    <property type="entry name" value="Type I PLP-dependent aspartate aminotransferase-like (Major domain)"/>
    <property type="match status" value="1"/>
</dbReference>
<dbReference type="Proteomes" id="UP000019478">
    <property type="component" value="Unassembled WGS sequence"/>
</dbReference>
<dbReference type="STRING" id="1182542.W9YIZ1"/>
<dbReference type="InterPro" id="IPR015421">
    <property type="entry name" value="PyrdxlP-dep_Trfase_major"/>
</dbReference>
<reference evidence="2 3" key="1">
    <citation type="submission" date="2013-03" db="EMBL/GenBank/DDBJ databases">
        <title>The Genome Sequence of Capronia epimyces CBS 606.96.</title>
        <authorList>
            <consortium name="The Broad Institute Genomics Platform"/>
            <person name="Cuomo C."/>
            <person name="de Hoog S."/>
            <person name="Gorbushina A."/>
            <person name="Walker B."/>
            <person name="Young S.K."/>
            <person name="Zeng Q."/>
            <person name="Gargeya S."/>
            <person name="Fitzgerald M."/>
            <person name="Haas B."/>
            <person name="Abouelleil A."/>
            <person name="Allen A.W."/>
            <person name="Alvarado L."/>
            <person name="Arachchi H.M."/>
            <person name="Berlin A.M."/>
            <person name="Chapman S.B."/>
            <person name="Gainer-Dewar J."/>
            <person name="Goldberg J."/>
            <person name="Griggs A."/>
            <person name="Gujja S."/>
            <person name="Hansen M."/>
            <person name="Howarth C."/>
            <person name="Imamovic A."/>
            <person name="Ireland A."/>
            <person name="Larimer J."/>
            <person name="McCowan C."/>
            <person name="Murphy C."/>
            <person name="Pearson M."/>
            <person name="Poon T.W."/>
            <person name="Priest M."/>
            <person name="Roberts A."/>
            <person name="Saif S."/>
            <person name="Shea T."/>
            <person name="Sisk P."/>
            <person name="Sykes S."/>
            <person name="Wortman J."/>
            <person name="Nusbaum C."/>
            <person name="Birren B."/>
        </authorList>
    </citation>
    <scope>NUCLEOTIDE SEQUENCE [LARGE SCALE GENOMIC DNA]</scope>
    <source>
        <strain evidence="2 3">CBS 606.96</strain>
    </source>
</reference>
<name>W9YIZ1_9EURO</name>
<organism evidence="2 3">
    <name type="scientific">Capronia epimyces CBS 606.96</name>
    <dbReference type="NCBI Taxonomy" id="1182542"/>
    <lineage>
        <taxon>Eukaryota</taxon>
        <taxon>Fungi</taxon>
        <taxon>Dikarya</taxon>
        <taxon>Ascomycota</taxon>
        <taxon>Pezizomycotina</taxon>
        <taxon>Eurotiomycetes</taxon>
        <taxon>Chaetothyriomycetidae</taxon>
        <taxon>Chaetothyriales</taxon>
        <taxon>Herpotrichiellaceae</taxon>
        <taxon>Capronia</taxon>
    </lineage>
</organism>
<dbReference type="InterPro" id="IPR015424">
    <property type="entry name" value="PyrdxlP-dep_Trfase"/>
</dbReference>
<sequence length="421" mass="45712">MVKFAKFELPQYLHGNEDRATYVLAGSAAPSISLDELISLSSDRATTENALKFHSLKLPLGPVQGSLGLRRAIAALYQGQGQGHDQGEPGVPGSGPVSAPISADHVITTPGTTGANFLVLQGLLGAADHAICLYPTYPQLTGLVEAVAGQVSYWAPKPEDGWRPDLSELRGLIKPDGSTKVLVLNNPNNPTGWHFDRELQRQILDLAREKGLIVLADEIFRPLFATDITPPPSFIEHDDYTKVIVTGSLSKVWGMSGVRIGWVVCRDPAIIDLLVNARQYTVQSTGVIDEAIATEVLSDRCRPALLRRHLAYQHQDLALLDAFVETNKDLVSWTRPTAGATAFVKFSAPTREPLDDVAFCQALLDKKGVLLGPGSLCFGGNSPTDFRGYVRVHITKEPGVLQKALDLTSEFLEEYRSGQDK</sequence>
<dbReference type="PANTHER" id="PTHR43510">
    <property type="entry name" value="AMINOTRANSFERASE FUNCTION, HYPOTHETICAL (EUROFUNG)"/>
    <property type="match status" value="1"/>
</dbReference>
<dbReference type="InterPro" id="IPR015422">
    <property type="entry name" value="PyrdxlP-dep_Trfase_small"/>
</dbReference>
<dbReference type="CDD" id="cd00609">
    <property type="entry name" value="AAT_like"/>
    <property type="match status" value="1"/>
</dbReference>
<dbReference type="AlphaFoldDB" id="W9YIZ1"/>
<gene>
    <name evidence="2" type="ORF">A1O3_02722</name>
</gene>
<evidence type="ECO:0000313" key="2">
    <source>
        <dbReference type="EMBL" id="EXJ89655.1"/>
    </source>
</evidence>
<dbReference type="Pfam" id="PF00155">
    <property type="entry name" value="Aminotran_1_2"/>
    <property type="match status" value="1"/>
</dbReference>
<dbReference type="RefSeq" id="XP_007731052.1">
    <property type="nucleotide sequence ID" value="XM_007732862.1"/>
</dbReference>
<protein>
    <recommendedName>
        <fullName evidence="1">Aminotransferase class I/classII large domain-containing protein</fullName>
    </recommendedName>
</protein>
<dbReference type="EMBL" id="AMGY01000002">
    <property type="protein sequence ID" value="EXJ89655.1"/>
    <property type="molecule type" value="Genomic_DNA"/>
</dbReference>
<evidence type="ECO:0000313" key="3">
    <source>
        <dbReference type="Proteomes" id="UP000019478"/>
    </source>
</evidence>
<dbReference type="InterPro" id="IPR004839">
    <property type="entry name" value="Aminotransferase_I/II_large"/>
</dbReference>
<dbReference type="OrthoDB" id="7042322at2759"/>
<dbReference type="GO" id="GO:0030170">
    <property type="term" value="F:pyridoxal phosphate binding"/>
    <property type="evidence" value="ECO:0007669"/>
    <property type="project" value="InterPro"/>
</dbReference>
<feature type="domain" description="Aminotransferase class I/classII large" evidence="1">
    <location>
        <begin position="60"/>
        <end position="383"/>
    </location>
</feature>